<evidence type="ECO:0000256" key="8">
    <source>
        <dbReference type="ARBA" id="ARBA00022573"/>
    </source>
</evidence>
<feature type="binding site" evidence="16">
    <location>
        <position position="73"/>
    </location>
    <ligand>
        <name>GTP</name>
        <dbReference type="ChEBI" id="CHEBI:37565"/>
    </ligand>
</feature>
<feature type="binding site" evidence="16">
    <location>
        <begin position="42"/>
        <end position="44"/>
    </location>
    <ligand>
        <name>GTP</name>
        <dbReference type="ChEBI" id="CHEBI:37565"/>
    </ligand>
</feature>
<evidence type="ECO:0000256" key="7">
    <source>
        <dbReference type="ARBA" id="ARBA00007490"/>
    </source>
</evidence>
<evidence type="ECO:0000256" key="6">
    <source>
        <dbReference type="ARBA" id="ARBA00005159"/>
    </source>
</evidence>
<name>B1Y860_LEPCP</name>
<dbReference type="Proteomes" id="UP000001693">
    <property type="component" value="Chromosome"/>
</dbReference>
<keyword evidence="10 14" id="KW-0547">Nucleotide-binding</keyword>
<evidence type="ECO:0000256" key="12">
    <source>
        <dbReference type="ARBA" id="ARBA00022840"/>
    </source>
</evidence>
<dbReference type="RefSeq" id="WP_012347686.1">
    <property type="nucleotide sequence ID" value="NC_010524.1"/>
</dbReference>
<dbReference type="PANTHER" id="PTHR34848:SF1">
    <property type="entry name" value="BIFUNCTIONAL ADENOSYLCOBALAMIN BIOSYNTHESIS PROTEIN COBU"/>
    <property type="match status" value="1"/>
</dbReference>
<dbReference type="EMBL" id="CP001013">
    <property type="protein sequence ID" value="ACB34930.1"/>
    <property type="molecule type" value="Genomic_DNA"/>
</dbReference>
<dbReference type="InterPro" id="IPR003203">
    <property type="entry name" value="CobU/CobP"/>
</dbReference>
<comment type="pathway">
    <text evidence="6 14">Cofactor biosynthesis; adenosylcobalamin biosynthesis; adenosylcobalamin from cob(II)yrinate a,c-diamide: step 5/7.</text>
</comment>
<comment type="similarity">
    <text evidence="7 14">Belongs to the CobU/CobP family.</text>
</comment>
<evidence type="ECO:0000256" key="4">
    <source>
        <dbReference type="ARBA" id="ARBA00003889"/>
    </source>
</evidence>
<keyword evidence="9 14" id="KW-0808">Transferase</keyword>
<dbReference type="PANTHER" id="PTHR34848">
    <property type="match status" value="1"/>
</dbReference>
<evidence type="ECO:0000256" key="14">
    <source>
        <dbReference type="PIRNR" id="PIRNR006135"/>
    </source>
</evidence>
<dbReference type="GO" id="GO:0043752">
    <property type="term" value="F:adenosylcobinamide kinase activity"/>
    <property type="evidence" value="ECO:0007669"/>
    <property type="project" value="UniProtKB-EC"/>
</dbReference>
<protein>
    <recommendedName>
        <fullName evidence="14">Bifunctional adenosylcobalamin biosynthesis protein</fullName>
        <ecNumber evidence="14">2.7.1.156</ecNumber>
        <ecNumber evidence="14">2.7.7.62</ecNumber>
    </recommendedName>
</protein>
<proteinExistence type="inferred from homology"/>
<comment type="pathway">
    <text evidence="5 14">Cofactor biosynthesis; adenosylcobalamin biosynthesis; adenosylcobalamin from cob(II)yrinate a,c-diamide: step 6/7.</text>
</comment>
<dbReference type="NCBIfam" id="NF004469">
    <property type="entry name" value="PRK05800.1"/>
    <property type="match status" value="1"/>
</dbReference>
<comment type="catalytic activity">
    <reaction evidence="1 14">
        <text>adenosylcob(III)inamide + ATP = adenosylcob(III)inamide phosphate + ADP + H(+)</text>
        <dbReference type="Rhea" id="RHEA:15769"/>
        <dbReference type="ChEBI" id="CHEBI:2480"/>
        <dbReference type="ChEBI" id="CHEBI:15378"/>
        <dbReference type="ChEBI" id="CHEBI:30616"/>
        <dbReference type="ChEBI" id="CHEBI:58502"/>
        <dbReference type="ChEBI" id="CHEBI:456216"/>
        <dbReference type="EC" id="2.7.1.156"/>
    </reaction>
</comment>
<dbReference type="GO" id="GO:0008820">
    <property type="term" value="F:cobinamide phosphate guanylyltransferase activity"/>
    <property type="evidence" value="ECO:0007669"/>
    <property type="project" value="UniProtKB-UniRule"/>
</dbReference>
<sequence length="191" mass="20250" precursor="true">MRSAAALHELILGGQKSGKSRCAEQRAATWLALPGQRAVLVATALAGDDEMRARIARHRSDRGVHVPALATIEEPLDLACAIARLSDPGCLVLVDCLTLWLTNWLMPMAGDVDEAGWAAQRAALMAAVESVPGPLVLVSNEIGLGLSPMRAEARRFVDELGRLHQDLAQCCSRVTLMVAGLPLTIKPGASS</sequence>
<feature type="active site" description="GMP-histidine intermediate" evidence="15">
    <location>
        <position position="58"/>
    </location>
</feature>
<dbReference type="GO" id="GO:0009236">
    <property type="term" value="P:cobalamin biosynthetic process"/>
    <property type="evidence" value="ECO:0007669"/>
    <property type="project" value="UniProtKB-UniRule"/>
</dbReference>
<evidence type="ECO:0000256" key="3">
    <source>
        <dbReference type="ARBA" id="ARBA00001522"/>
    </source>
</evidence>
<dbReference type="STRING" id="395495.Lcho_2665"/>
<dbReference type="PIRSF" id="PIRSF006135">
    <property type="entry name" value="CobU"/>
    <property type="match status" value="1"/>
</dbReference>
<dbReference type="Gene3D" id="3.40.50.300">
    <property type="entry name" value="P-loop containing nucleotide triphosphate hydrolases"/>
    <property type="match status" value="1"/>
</dbReference>
<dbReference type="UniPathway" id="UPA00148">
    <property type="reaction ID" value="UER00236"/>
</dbReference>
<dbReference type="EC" id="2.7.7.62" evidence="14"/>
<evidence type="ECO:0000313" key="17">
    <source>
        <dbReference type="EMBL" id="ACB34930.1"/>
    </source>
</evidence>
<keyword evidence="13 14" id="KW-0342">GTP-binding</keyword>
<evidence type="ECO:0000256" key="11">
    <source>
        <dbReference type="ARBA" id="ARBA00022777"/>
    </source>
</evidence>
<comment type="function">
    <text evidence="4 14">Catalyzes ATP-dependent phosphorylation of adenosylcobinamide and addition of GMP to adenosylcobinamide phosphate.</text>
</comment>
<dbReference type="SUPFAM" id="SSF52540">
    <property type="entry name" value="P-loop containing nucleoside triphosphate hydrolases"/>
    <property type="match status" value="1"/>
</dbReference>
<comment type="catalytic activity">
    <reaction evidence="3">
        <text>adenosylcob(III)inamide + GTP = adenosylcob(III)inamide phosphate + GDP + H(+)</text>
        <dbReference type="Rhea" id="RHEA:15765"/>
        <dbReference type="ChEBI" id="CHEBI:2480"/>
        <dbReference type="ChEBI" id="CHEBI:15378"/>
        <dbReference type="ChEBI" id="CHEBI:37565"/>
        <dbReference type="ChEBI" id="CHEBI:58189"/>
        <dbReference type="ChEBI" id="CHEBI:58502"/>
        <dbReference type="EC" id="2.7.1.156"/>
    </reaction>
</comment>
<comment type="catalytic activity">
    <reaction evidence="2 14">
        <text>adenosylcob(III)inamide phosphate + GTP + H(+) = adenosylcob(III)inamide-GDP + diphosphate</text>
        <dbReference type="Rhea" id="RHEA:22712"/>
        <dbReference type="ChEBI" id="CHEBI:15378"/>
        <dbReference type="ChEBI" id="CHEBI:33019"/>
        <dbReference type="ChEBI" id="CHEBI:37565"/>
        <dbReference type="ChEBI" id="CHEBI:58502"/>
        <dbReference type="ChEBI" id="CHEBI:60487"/>
        <dbReference type="EC" id="2.7.7.62"/>
    </reaction>
</comment>
<keyword evidence="11 14" id="KW-0418">Kinase</keyword>
<evidence type="ECO:0000256" key="1">
    <source>
        <dbReference type="ARBA" id="ARBA00000312"/>
    </source>
</evidence>
<evidence type="ECO:0000256" key="10">
    <source>
        <dbReference type="ARBA" id="ARBA00022741"/>
    </source>
</evidence>
<dbReference type="InterPro" id="IPR027417">
    <property type="entry name" value="P-loop_NTPase"/>
</dbReference>
<evidence type="ECO:0000313" key="18">
    <source>
        <dbReference type="Proteomes" id="UP000001693"/>
    </source>
</evidence>
<feature type="binding site" evidence="16">
    <location>
        <begin position="59"/>
        <end position="62"/>
    </location>
    <ligand>
        <name>GTP</name>
        <dbReference type="ChEBI" id="CHEBI:37565"/>
    </ligand>
</feature>
<dbReference type="CDD" id="cd00544">
    <property type="entry name" value="CobU"/>
    <property type="match status" value="1"/>
</dbReference>
<dbReference type="AlphaFoldDB" id="B1Y860"/>
<feature type="binding site" evidence="16">
    <location>
        <begin position="13"/>
        <end position="20"/>
    </location>
    <ligand>
        <name>GTP</name>
        <dbReference type="ChEBI" id="CHEBI:37565"/>
    </ligand>
</feature>
<evidence type="ECO:0000256" key="2">
    <source>
        <dbReference type="ARBA" id="ARBA00000711"/>
    </source>
</evidence>
<dbReference type="EC" id="2.7.1.156" evidence="14"/>
<evidence type="ECO:0000256" key="5">
    <source>
        <dbReference type="ARBA" id="ARBA00004692"/>
    </source>
</evidence>
<evidence type="ECO:0000256" key="15">
    <source>
        <dbReference type="PIRSR" id="PIRSR006135-1"/>
    </source>
</evidence>
<reference evidence="17 18" key="1">
    <citation type="submission" date="2008-03" db="EMBL/GenBank/DDBJ databases">
        <title>Complete sequence of Leptothrix cholodnii SP-6.</title>
        <authorList>
            <consortium name="US DOE Joint Genome Institute"/>
            <person name="Copeland A."/>
            <person name="Lucas S."/>
            <person name="Lapidus A."/>
            <person name="Glavina del Rio T."/>
            <person name="Dalin E."/>
            <person name="Tice H."/>
            <person name="Bruce D."/>
            <person name="Goodwin L."/>
            <person name="Pitluck S."/>
            <person name="Chertkov O."/>
            <person name="Brettin T."/>
            <person name="Detter J.C."/>
            <person name="Han C."/>
            <person name="Kuske C.R."/>
            <person name="Schmutz J."/>
            <person name="Larimer F."/>
            <person name="Land M."/>
            <person name="Hauser L."/>
            <person name="Kyrpides N."/>
            <person name="Lykidis A."/>
            <person name="Emerson D."/>
            <person name="Richardson P."/>
        </authorList>
    </citation>
    <scope>NUCLEOTIDE SEQUENCE [LARGE SCALE GENOMIC DNA]</scope>
    <source>
        <strain evidence="18">ATCC 51168 / LMG 8142 / SP-6</strain>
    </source>
</reference>
<dbReference type="GO" id="GO:0005524">
    <property type="term" value="F:ATP binding"/>
    <property type="evidence" value="ECO:0007669"/>
    <property type="project" value="UniProtKB-UniRule"/>
</dbReference>
<dbReference type="GO" id="GO:0005525">
    <property type="term" value="F:GTP binding"/>
    <property type="evidence" value="ECO:0007669"/>
    <property type="project" value="UniProtKB-UniRule"/>
</dbReference>
<gene>
    <name evidence="17" type="ordered locus">Lcho_2665</name>
</gene>
<dbReference type="HOGENOM" id="CLU_094161_0_1_4"/>
<evidence type="ECO:0000256" key="16">
    <source>
        <dbReference type="PIRSR" id="PIRSR006135-2"/>
    </source>
</evidence>
<organism evidence="17 18">
    <name type="scientific">Leptothrix cholodnii (strain ATCC 51168 / LMG 8142 / SP-6)</name>
    <name type="common">Leptothrix discophora (strain SP-6)</name>
    <dbReference type="NCBI Taxonomy" id="395495"/>
    <lineage>
        <taxon>Bacteria</taxon>
        <taxon>Pseudomonadati</taxon>
        <taxon>Pseudomonadota</taxon>
        <taxon>Betaproteobacteria</taxon>
        <taxon>Burkholderiales</taxon>
        <taxon>Sphaerotilaceae</taxon>
        <taxon>Leptothrix</taxon>
    </lineage>
</organism>
<accession>B1Y860</accession>
<evidence type="ECO:0000256" key="9">
    <source>
        <dbReference type="ARBA" id="ARBA00022679"/>
    </source>
</evidence>
<keyword evidence="18" id="KW-1185">Reference proteome</keyword>
<feature type="binding site" evidence="16">
    <location>
        <position position="95"/>
    </location>
    <ligand>
        <name>GTP</name>
        <dbReference type="ChEBI" id="CHEBI:37565"/>
    </ligand>
</feature>
<dbReference type="KEGG" id="lch:Lcho_2665"/>
<evidence type="ECO:0000256" key="13">
    <source>
        <dbReference type="ARBA" id="ARBA00023134"/>
    </source>
</evidence>
<keyword evidence="8 14" id="KW-0169">Cobalamin biosynthesis</keyword>
<dbReference type="Pfam" id="PF02283">
    <property type="entry name" value="CobU"/>
    <property type="match status" value="1"/>
</dbReference>
<dbReference type="eggNOG" id="COG2087">
    <property type="taxonomic scope" value="Bacteria"/>
</dbReference>
<keyword evidence="12 14" id="KW-0067">ATP-binding</keyword>